<protein>
    <submittedName>
        <fullName evidence="2">Transcriptional repressor MprA</fullName>
    </submittedName>
</protein>
<dbReference type="Gene3D" id="1.10.10.10">
    <property type="entry name" value="Winged helix-like DNA-binding domain superfamily/Winged helix DNA-binding domain"/>
    <property type="match status" value="1"/>
</dbReference>
<dbReference type="Proteomes" id="UP000242367">
    <property type="component" value="Unassembled WGS sequence"/>
</dbReference>
<organism evidence="2 3">
    <name type="scientific">Actinomadura rubteroloni</name>
    <dbReference type="NCBI Taxonomy" id="1926885"/>
    <lineage>
        <taxon>Bacteria</taxon>
        <taxon>Bacillati</taxon>
        <taxon>Actinomycetota</taxon>
        <taxon>Actinomycetes</taxon>
        <taxon>Streptosporangiales</taxon>
        <taxon>Thermomonosporaceae</taxon>
        <taxon>Actinomadura</taxon>
    </lineage>
</organism>
<keyword evidence="3" id="KW-1185">Reference proteome</keyword>
<dbReference type="PROSITE" id="PS50995">
    <property type="entry name" value="HTH_MARR_2"/>
    <property type="match status" value="1"/>
</dbReference>
<dbReference type="PANTHER" id="PTHR33164">
    <property type="entry name" value="TRANSCRIPTIONAL REGULATOR, MARR FAMILY"/>
    <property type="match status" value="1"/>
</dbReference>
<dbReference type="SMART" id="SM00347">
    <property type="entry name" value="HTH_MARR"/>
    <property type="match status" value="1"/>
</dbReference>
<name>A0A2P4UBT3_9ACTN</name>
<dbReference type="RefSeq" id="WP_103566222.1">
    <property type="nucleotide sequence ID" value="NZ_MTBP01000005.1"/>
</dbReference>
<dbReference type="SUPFAM" id="SSF46785">
    <property type="entry name" value="Winged helix' DNA-binding domain"/>
    <property type="match status" value="1"/>
</dbReference>
<evidence type="ECO:0000259" key="1">
    <source>
        <dbReference type="PROSITE" id="PS50995"/>
    </source>
</evidence>
<dbReference type="AlphaFoldDB" id="A0A2P4UBT3"/>
<evidence type="ECO:0000313" key="3">
    <source>
        <dbReference type="Proteomes" id="UP000242367"/>
    </source>
</evidence>
<dbReference type="InterPro" id="IPR036388">
    <property type="entry name" value="WH-like_DNA-bd_sf"/>
</dbReference>
<dbReference type="PRINTS" id="PR00598">
    <property type="entry name" value="HTHMARR"/>
</dbReference>
<gene>
    <name evidence="2" type="primary">mprA_4</name>
    <name evidence="2" type="ORF">BTM25_54470</name>
</gene>
<dbReference type="Pfam" id="PF01047">
    <property type="entry name" value="MarR"/>
    <property type="match status" value="1"/>
</dbReference>
<proteinExistence type="predicted"/>
<dbReference type="GO" id="GO:0003700">
    <property type="term" value="F:DNA-binding transcription factor activity"/>
    <property type="evidence" value="ECO:0007669"/>
    <property type="project" value="InterPro"/>
</dbReference>
<dbReference type="InterPro" id="IPR036390">
    <property type="entry name" value="WH_DNA-bd_sf"/>
</dbReference>
<dbReference type="EMBL" id="MTBP01000005">
    <property type="protein sequence ID" value="POM22497.1"/>
    <property type="molecule type" value="Genomic_DNA"/>
</dbReference>
<dbReference type="GO" id="GO:0006950">
    <property type="term" value="P:response to stress"/>
    <property type="evidence" value="ECO:0007669"/>
    <property type="project" value="TreeGrafter"/>
</dbReference>
<dbReference type="InterPro" id="IPR039422">
    <property type="entry name" value="MarR/SlyA-like"/>
</dbReference>
<dbReference type="InterPro" id="IPR000835">
    <property type="entry name" value="HTH_MarR-typ"/>
</dbReference>
<reference evidence="2 3" key="1">
    <citation type="journal article" date="2017" name="Chemistry">
        <title>Isolation, Biosynthesis and Chemical Modifications of Rubterolones A-F: Rare Tropolone Alkaloids from Actinomadura sp. 5-2.</title>
        <authorList>
            <person name="Guo H."/>
            <person name="Benndorf R."/>
            <person name="Leichnitz D."/>
            <person name="Klassen J.L."/>
            <person name="Vollmers J."/>
            <person name="Gorls H."/>
            <person name="Steinacker M."/>
            <person name="Weigel C."/>
            <person name="Dahse H.M."/>
            <person name="Kaster A.K."/>
            <person name="de Beer Z.W."/>
            <person name="Poulsen M."/>
            <person name="Beemelmanns C."/>
        </authorList>
    </citation>
    <scope>NUCLEOTIDE SEQUENCE [LARGE SCALE GENOMIC DNA]</scope>
    <source>
        <strain evidence="2 3">5-2</strain>
    </source>
</reference>
<feature type="domain" description="HTH marR-type" evidence="1">
    <location>
        <begin position="15"/>
        <end position="150"/>
    </location>
</feature>
<sequence length="167" mass="18607">MDKREAPPDTFLAMPTYLTVELVRLIRREAGGGTSRPGRGRGGVVRWPHVIVLACLADEGALAQREISDRVRTDPADLVGILDDLEGAGYAVRRRDPADRRRYAVEITEEGRRFLRADLERLRERDARLFAALTPAETEQFRALVRKVLAHHDPRFADAAQGGSAVP</sequence>
<dbReference type="PANTHER" id="PTHR33164:SF43">
    <property type="entry name" value="HTH-TYPE TRANSCRIPTIONAL REPRESSOR YETL"/>
    <property type="match status" value="1"/>
</dbReference>
<accession>A0A2P4UBT3</accession>
<comment type="caution">
    <text evidence="2">The sequence shown here is derived from an EMBL/GenBank/DDBJ whole genome shotgun (WGS) entry which is preliminary data.</text>
</comment>
<evidence type="ECO:0000313" key="2">
    <source>
        <dbReference type="EMBL" id="POM22497.1"/>
    </source>
</evidence>